<dbReference type="STRING" id="4955.A0A1G4MH93"/>
<dbReference type="SUPFAM" id="SSF50978">
    <property type="entry name" value="WD40 repeat-like"/>
    <property type="match status" value="1"/>
</dbReference>
<evidence type="ECO:0000313" key="7">
    <source>
        <dbReference type="EMBL" id="SCW03134.1"/>
    </source>
</evidence>
<dbReference type="Pfam" id="PF02138">
    <property type="entry name" value="Beach"/>
    <property type="match status" value="1"/>
</dbReference>
<dbReference type="Pfam" id="PF14844">
    <property type="entry name" value="PH_BEACH"/>
    <property type="match status" value="1"/>
</dbReference>
<gene>
    <name evidence="7" type="ORF">LAFE_0G03686G</name>
</gene>
<evidence type="ECO:0000313" key="8">
    <source>
        <dbReference type="Proteomes" id="UP000190831"/>
    </source>
</evidence>
<dbReference type="InterPro" id="IPR023362">
    <property type="entry name" value="PH-BEACH_dom"/>
</dbReference>
<dbReference type="SMART" id="SM01026">
    <property type="entry name" value="Beach"/>
    <property type="match status" value="1"/>
</dbReference>
<dbReference type="Proteomes" id="UP000190831">
    <property type="component" value="Chromosome G"/>
</dbReference>
<dbReference type="InterPro" id="IPR036372">
    <property type="entry name" value="BEACH_dom_sf"/>
</dbReference>
<evidence type="ECO:0000256" key="4">
    <source>
        <dbReference type="ARBA" id="ARBA00073334"/>
    </source>
</evidence>
<evidence type="ECO:0000259" key="5">
    <source>
        <dbReference type="PROSITE" id="PS50197"/>
    </source>
</evidence>
<dbReference type="SUPFAM" id="SSF81837">
    <property type="entry name" value="BEACH domain"/>
    <property type="match status" value="1"/>
</dbReference>
<dbReference type="InterPro" id="IPR000409">
    <property type="entry name" value="BEACH_dom"/>
</dbReference>
<dbReference type="PANTHER" id="PTHR13743:SF123">
    <property type="entry name" value="PROTEIN FAN"/>
    <property type="match status" value="1"/>
</dbReference>
<dbReference type="SUPFAM" id="SSF50729">
    <property type="entry name" value="PH domain-like"/>
    <property type="match status" value="1"/>
</dbReference>
<organism evidence="7 8">
    <name type="scientific">Lachancea fermentati</name>
    <name type="common">Zygosaccharomyces fermentati</name>
    <dbReference type="NCBI Taxonomy" id="4955"/>
    <lineage>
        <taxon>Eukaryota</taxon>
        <taxon>Fungi</taxon>
        <taxon>Dikarya</taxon>
        <taxon>Ascomycota</taxon>
        <taxon>Saccharomycotina</taxon>
        <taxon>Saccharomycetes</taxon>
        <taxon>Saccharomycetales</taxon>
        <taxon>Saccharomycetaceae</taxon>
        <taxon>Lachancea</taxon>
    </lineage>
</organism>
<dbReference type="PROSITE" id="PS51783">
    <property type="entry name" value="PH_BEACH"/>
    <property type="match status" value="1"/>
</dbReference>
<dbReference type="InterPro" id="IPR001680">
    <property type="entry name" value="WD40_rpt"/>
</dbReference>
<dbReference type="CDD" id="cd01201">
    <property type="entry name" value="PH_BEACH"/>
    <property type="match status" value="1"/>
</dbReference>
<feature type="domain" description="BEACH" evidence="5">
    <location>
        <begin position="1532"/>
        <end position="1826"/>
    </location>
</feature>
<dbReference type="FunFam" id="1.10.1540.10:FF:000001">
    <property type="entry name" value="neurobeachin isoform X1"/>
    <property type="match status" value="1"/>
</dbReference>
<protein>
    <recommendedName>
        <fullName evidence="4">Beige protein homolog 1</fullName>
    </recommendedName>
</protein>
<dbReference type="InterPro" id="IPR011993">
    <property type="entry name" value="PH-like_dom_sf"/>
</dbReference>
<evidence type="ECO:0000256" key="3">
    <source>
        <dbReference type="ARBA" id="ARBA00054699"/>
    </source>
</evidence>
<dbReference type="InterPro" id="IPR015943">
    <property type="entry name" value="WD40/YVTN_repeat-like_dom_sf"/>
</dbReference>
<evidence type="ECO:0000259" key="6">
    <source>
        <dbReference type="PROSITE" id="PS51783"/>
    </source>
</evidence>
<accession>A0A1G4MH93</accession>
<dbReference type="InterPro" id="IPR050865">
    <property type="entry name" value="BEACH_Domain"/>
</dbReference>
<dbReference type="InterPro" id="IPR013320">
    <property type="entry name" value="ConA-like_dom_sf"/>
</dbReference>
<sequence>MRDIVEEVAHLLGNILVLHKDESEEDDGTSKMQSNLSLIEVITKYRQEDTQATELNSISEYLYGELSQNFINIGETEDNFDITNAKSWEELFSIDSLPTALYYTIAIQIILNLTYLSLVNKQKLAKVPKIKSLIQKLLDTCTDTLLQEVLIDLYCQILSVDSTPSDILHAYNKVSEGSRDYLQILNTIENGLCDPYSQSYLQFENTYELVPFKTARDKFTVQLWVMINNLTSSRILTINSSIYLEIKQSTLCISNDEFILALFQNFEFESSKIYQISLNVNGDHVSLYVDGNHVETISLIQDSIKDVKQLELGSMICSFRLYRLWVWSDLLYETSIKLTSEIGLFCHRRFCQNDSPVGYPDLFGGDILQEVYKTIETPGVTYGICAQHVKQLTYDNLLISLDPREFIHTNKSNDGRLLVRVGNSSDVELGKCYYYQQSNILASLISLNAPQKLLYLINQCEDQEMLFGLLENLFIMLKCPDIKMVFENEVGHILLGSMLTKKILPKLKTTLPIQFLNLFLDYCGWNTDDPSWSILRHETAYDTLVINFELWISSTRNGEQTGSIEIIRFLFFQITELVKNSKFARFNARKLKSIGVLNKLLYHQHLIFTKTPNENFLTVLKGELCEVYKILLNDELTQEVATSMCYFAYYELRQGYYKSSEIILQVLNAVFFEAIDFERLETINILTSSFSIKAILTMMDYSYDTISILELLLQILLKLLQVNSHAYQKFIKNNGYSLLFEIMKKHKLKNYTTLINILRLYAIGEFISSDELLSATTFNREGLAAHGTILMLENHYLAIDLIEWAVINDITESVQEEMNEYLYYYMKSISEIQEHSPLCNILNPKETKFLEKSMDLLMTLKKSQNGVTYKKASEALIFLLSNNVFNSLTSLNTTEFEGYLEALLRGNSHGDRSNGSSSSDRATNYLKPAFWIGIFPDILERLANFAPTFDLLFGQYKHMFSNIVYMLSKYSETLALFEWDLISCVLVHKCVVSAAEGILRLPHIPIKSSTKNSLIQTEISILTTLFFLMMNEKFPINSSSANMFFESLLFHQETLFGFNKQFTFFDKEFISFFLSLLGRYIDASDLGSCHLALNCFRTIVLHCSESLIDISCSIDRCHKTEVLHFLESTMSSNDEDIYESFKTEKISAIFDRHSLRFHRKYIKPRLLELRDGDLLTASETMGKLLQLKHTCLEKWYNQIQKIHNIFHVDSIAMDLKILSIEERKLSYFMNDLEDTFVLYAQQMNKLVTDVMSRSRFQDDLDVELAWSLDSMENSNRMKKRLVPKYRTYDVLAQETDEANQIEDENLENSQRPPAVTSGRRCSSVMSFELISDLEAFDLNILDAQDKNRKILKILKENDTIKQIWNCSRVIGLSISEGVLIMSANYLYFFSNYFFSSRNKNIIELRDAPKNERDNTIGLVSGTSTHVLSEGFNHEIQFWELSNLVFATKRPFLLRDLAIEFLFENGKSCFFTFHTKALREDAYQKLEKIPKSTEIDPVFRNALIEINARNYDIGIRNGLSQLTFSSKVASVFSNTVDLTKSFDALKRWKNGEISNFYYLMIVNTLAGRTFNDLTQYPVFPWVIADYTSDELNFNDPKTFRDLSKPMGAQSEKRRKQFVERYEALASLNDPGAPPFHYGTHYSSAMIVSSFLIRLEPFVDSYLILQDGKFGHADRLFNNIERTWCSAAHENSTDVRELTPEFYYLPDFLTNINKYDFGALQNGERVNDVILPPWAKGDAKIFIDKNREALESPYVSKNLHKWIDLIFGYKQKGKEAEEAVNVFNKLSYPGAVNLDKINDENERRAVTGIIHNFGQTPLQIFDGPHPSKIDFSGPKLNENVWNHISEIPITTSNCRFSNTYENGISHICQEYSVQGVPSWEGYPFWYRPLHGKLQGKSVEISNSCSLSIAGQIFHNIHFCPITALCLFKNNQIFTGDASGLLKLWKYTTGKVGIELEEVTAFYGHLYAIKQLHASSEYNTLVSLDAAGKVYCWDILRSEILRQISKTAMHCYLSNSTGSIVAIDSKNKLSIYDLNGSLYADKQFTTDISTASLVDFIGVDRFKRNHIYWKEKEIITVGFSSGEIQVLELCQNAVKSWDLKPLKKLSSGNTFPITCIYGTIRVLSLINGSEPSVAVAKCEIVCGNTDGSIYVWR</sequence>
<proteinExistence type="predicted"/>
<feature type="domain" description="BEACH-type PH" evidence="6">
    <location>
        <begin position="1355"/>
        <end position="1486"/>
    </location>
</feature>
<keyword evidence="8" id="KW-1185">Reference proteome</keyword>
<dbReference type="Gene3D" id="2.30.29.30">
    <property type="entry name" value="Pleckstrin-homology domain (PH domain)/Phosphotyrosine-binding domain (PTB)"/>
    <property type="match status" value="1"/>
</dbReference>
<dbReference type="SUPFAM" id="SSF49899">
    <property type="entry name" value="Concanavalin A-like lectins/glucanases"/>
    <property type="match status" value="1"/>
</dbReference>
<name>A0A1G4MH93_LACFM</name>
<dbReference type="SMART" id="SM00320">
    <property type="entry name" value="WD40"/>
    <property type="match status" value="3"/>
</dbReference>
<evidence type="ECO:0000256" key="2">
    <source>
        <dbReference type="ARBA" id="ARBA00022737"/>
    </source>
</evidence>
<evidence type="ECO:0000256" key="1">
    <source>
        <dbReference type="ARBA" id="ARBA00022574"/>
    </source>
</evidence>
<dbReference type="OMA" id="RAWCSAS"/>
<reference evidence="7 8" key="1">
    <citation type="submission" date="2016-03" db="EMBL/GenBank/DDBJ databases">
        <authorList>
            <person name="Devillers H."/>
        </authorList>
    </citation>
    <scope>NUCLEOTIDE SEQUENCE [LARGE SCALE GENOMIC DNA]</scope>
    <source>
        <strain evidence="7">CBS 6772</strain>
    </source>
</reference>
<dbReference type="Gene3D" id="2.130.10.10">
    <property type="entry name" value="YVTN repeat-like/Quinoprotein amine dehydrogenase"/>
    <property type="match status" value="1"/>
</dbReference>
<dbReference type="PROSITE" id="PS50197">
    <property type="entry name" value="BEACH"/>
    <property type="match status" value="1"/>
</dbReference>
<keyword evidence="1" id="KW-0853">WD repeat</keyword>
<comment type="function">
    <text evidence="3">May be involved in protein sorting and cell wall formation.</text>
</comment>
<keyword evidence="2" id="KW-0677">Repeat</keyword>
<dbReference type="InterPro" id="IPR036322">
    <property type="entry name" value="WD40_repeat_dom_sf"/>
</dbReference>
<dbReference type="Gene3D" id="1.10.1540.10">
    <property type="entry name" value="BEACH domain"/>
    <property type="match status" value="1"/>
</dbReference>
<dbReference type="OrthoDB" id="26681at2759"/>
<dbReference type="CDD" id="cd06071">
    <property type="entry name" value="Beach"/>
    <property type="match status" value="1"/>
</dbReference>
<dbReference type="PANTHER" id="PTHR13743">
    <property type="entry name" value="BEIGE/BEACH-RELATED"/>
    <property type="match status" value="1"/>
</dbReference>
<dbReference type="EMBL" id="LT598486">
    <property type="protein sequence ID" value="SCW03134.1"/>
    <property type="molecule type" value="Genomic_DNA"/>
</dbReference>